<evidence type="ECO:0000313" key="1">
    <source>
        <dbReference type="EMBL" id="GGW57115.1"/>
    </source>
</evidence>
<dbReference type="RefSeq" id="WP_189481412.1">
    <property type="nucleotide sequence ID" value="NZ_BMYR01000004.1"/>
</dbReference>
<accession>A0ABQ2WHT5</accession>
<reference evidence="2" key="1">
    <citation type="journal article" date="2019" name="Int. J. Syst. Evol. Microbiol.">
        <title>The Global Catalogue of Microorganisms (GCM) 10K type strain sequencing project: providing services to taxonomists for standard genome sequencing and annotation.</title>
        <authorList>
            <consortium name="The Broad Institute Genomics Platform"/>
            <consortium name="The Broad Institute Genome Sequencing Center for Infectious Disease"/>
            <person name="Wu L."/>
            <person name="Ma J."/>
        </authorList>
    </citation>
    <scope>NUCLEOTIDE SEQUENCE [LARGE SCALE GENOMIC DNA]</scope>
    <source>
        <strain evidence="2">KCTC 23723</strain>
    </source>
</reference>
<dbReference type="EMBL" id="BMYR01000004">
    <property type="protein sequence ID" value="GGW57115.1"/>
    <property type="molecule type" value="Genomic_DNA"/>
</dbReference>
<gene>
    <name evidence="1" type="ORF">GCM10008111_11470</name>
</gene>
<dbReference type="Proteomes" id="UP000634667">
    <property type="component" value="Unassembled WGS sequence"/>
</dbReference>
<name>A0ABQ2WHT5_9ALTE</name>
<keyword evidence="2" id="KW-1185">Reference proteome</keyword>
<sequence length="678" mass="75825">MQIIEYLVKQLRESAAYNQASQVAPAAILWTDEAKQWQTAMPVIKQFLPELVELGDYNLATRTGPAIWLKCAIACVLDELTMPQGLTPIVYLPGVCRKDLRAIEHCPDFLKPLAELQYRGAWWAYNTAGRDWTVASFLTNQRVGLNLDLAKDNATQDAMLSVLPELLEAQVTALSNRRLEAADFQALVMADPVKDILAWLNEPAEKQRLFSANQWQIFSDLCQQQYSFLPEQGNINTVLHQLCNADGAWQAVWQRFCDTAHNLPKLVEQLETIAPQDLAAPVERYLAVNLAEEQELAKQLAGFSNLDANSARTKIIQLQQTHASRLDWVWAKLGFARWAQTLSELAKVAELTDIAFSGFSPLAMAEHYQTTYWQADAAALAAMALADTPTAQDTVAQVLDVIYTPWLEQVTNNFQQLVSSQGYPGDDGIQEAKATYQVKSQVVFFVDGLRFDTGQRLLSLLAAKGLNGRLKPSWAALPSLTATAKAAVTPISELLTGRQDNADFIPALAEQDVDFSSYQFKKVLKEHGWQYLEGLDTGETTGLAWLQVGDLDNLGHEMQRKLPLYIEPVLQEIVARVQGLLDAGWQHVRIVTDHGWLWAPSKLPTENMPEHIVKKRLARCAILKDNVDVGYLKCQWYWNKNVTLAMARGIQLFRGGDHYNHGGLSLQECLTPVLEISK</sequence>
<proteinExistence type="predicted"/>
<evidence type="ECO:0008006" key="3">
    <source>
        <dbReference type="Google" id="ProtNLM"/>
    </source>
</evidence>
<comment type="caution">
    <text evidence="1">The sequence shown here is derived from an EMBL/GenBank/DDBJ whole genome shotgun (WGS) entry which is preliminary data.</text>
</comment>
<protein>
    <recommendedName>
        <fullName evidence="3">PglZ domain-containing protein</fullName>
    </recommendedName>
</protein>
<organism evidence="1 2">
    <name type="scientific">Alishewanella tabrizica</name>
    <dbReference type="NCBI Taxonomy" id="671278"/>
    <lineage>
        <taxon>Bacteria</taxon>
        <taxon>Pseudomonadati</taxon>
        <taxon>Pseudomonadota</taxon>
        <taxon>Gammaproteobacteria</taxon>
        <taxon>Alteromonadales</taxon>
        <taxon>Alteromonadaceae</taxon>
        <taxon>Alishewanella</taxon>
    </lineage>
</organism>
<dbReference type="NCBIfam" id="NF033450">
    <property type="entry name" value="BREX_PglZ_1_B"/>
    <property type="match status" value="1"/>
</dbReference>
<evidence type="ECO:0000313" key="2">
    <source>
        <dbReference type="Proteomes" id="UP000634667"/>
    </source>
</evidence>